<evidence type="ECO:0000313" key="6">
    <source>
        <dbReference type="EMBL" id="SDE46989.1"/>
    </source>
</evidence>
<reference evidence="7" key="1">
    <citation type="submission" date="2016-10" db="EMBL/GenBank/DDBJ databases">
        <authorList>
            <person name="Varghese N."/>
            <person name="Submissions S."/>
        </authorList>
    </citation>
    <scope>NUCLEOTIDE SEQUENCE [LARGE SCALE GENOMIC DNA]</scope>
    <source>
        <strain evidence="7">DSM 8987</strain>
    </source>
</reference>
<dbReference type="RefSeq" id="WP_092079265.1">
    <property type="nucleotide sequence ID" value="NZ_FNAQ01000012.1"/>
</dbReference>
<gene>
    <name evidence="6" type="ORF">SAMN05661003_11240</name>
</gene>
<dbReference type="PROSITE" id="PS01081">
    <property type="entry name" value="HTH_TETR_1"/>
    <property type="match status" value="1"/>
</dbReference>
<keyword evidence="1" id="KW-0805">Transcription regulation</keyword>
<dbReference type="Gene3D" id="1.10.10.60">
    <property type="entry name" value="Homeodomain-like"/>
    <property type="match status" value="1"/>
</dbReference>
<protein>
    <submittedName>
        <fullName evidence="6">Transcriptional regulator, TetR family</fullName>
    </submittedName>
</protein>
<sequence>MAPGKKREIAPEAKMARVLRVARQLFVEKGYYNVSIPLIVKASGVSTGAIYSYFANKEDLARRIHAETLQDFQQMLDARLRDAQTTREKLEAFARLCFDVAESDPVMMEYMLYMKHAEFMTDTTPICFTEPFRLVRGILAQGMDQGDIRRQDVYVAAISYTGVILRAIQLRLLCVVNTPLQEIADELMANAWAAIANHSLGN</sequence>
<dbReference type="PROSITE" id="PS50977">
    <property type="entry name" value="HTH_TETR_2"/>
    <property type="match status" value="1"/>
</dbReference>
<evidence type="ECO:0000256" key="2">
    <source>
        <dbReference type="ARBA" id="ARBA00023125"/>
    </source>
</evidence>
<dbReference type="InterPro" id="IPR001647">
    <property type="entry name" value="HTH_TetR"/>
</dbReference>
<keyword evidence="2 4" id="KW-0238">DNA-binding</keyword>
<evidence type="ECO:0000256" key="4">
    <source>
        <dbReference type="PROSITE-ProRule" id="PRU00335"/>
    </source>
</evidence>
<dbReference type="InterPro" id="IPR050109">
    <property type="entry name" value="HTH-type_TetR-like_transc_reg"/>
</dbReference>
<dbReference type="PANTHER" id="PTHR30055">
    <property type="entry name" value="HTH-TYPE TRANSCRIPTIONAL REGULATOR RUTR"/>
    <property type="match status" value="1"/>
</dbReference>
<dbReference type="STRING" id="57664.SAMN05661003_11240"/>
<dbReference type="InterPro" id="IPR023772">
    <property type="entry name" value="DNA-bd_HTH_TetR-type_CS"/>
</dbReference>
<organism evidence="6 7">
    <name type="scientific">Desulfuromonas thiophila</name>
    <dbReference type="NCBI Taxonomy" id="57664"/>
    <lineage>
        <taxon>Bacteria</taxon>
        <taxon>Pseudomonadati</taxon>
        <taxon>Thermodesulfobacteriota</taxon>
        <taxon>Desulfuromonadia</taxon>
        <taxon>Desulfuromonadales</taxon>
        <taxon>Desulfuromonadaceae</taxon>
        <taxon>Desulfuromonas</taxon>
    </lineage>
</organism>
<dbReference type="AlphaFoldDB" id="A0A1G7D646"/>
<proteinExistence type="predicted"/>
<keyword evidence="3" id="KW-0804">Transcription</keyword>
<dbReference type="InterPro" id="IPR009057">
    <property type="entry name" value="Homeodomain-like_sf"/>
</dbReference>
<dbReference type="InterPro" id="IPR036271">
    <property type="entry name" value="Tet_transcr_reg_TetR-rel_C_sf"/>
</dbReference>
<dbReference type="PRINTS" id="PR00455">
    <property type="entry name" value="HTHTETR"/>
</dbReference>
<accession>A0A1G7D646</accession>
<dbReference type="EMBL" id="FNAQ01000012">
    <property type="protein sequence ID" value="SDE46989.1"/>
    <property type="molecule type" value="Genomic_DNA"/>
</dbReference>
<name>A0A1G7D646_9BACT</name>
<dbReference type="Gene3D" id="1.10.357.10">
    <property type="entry name" value="Tetracycline Repressor, domain 2"/>
    <property type="match status" value="1"/>
</dbReference>
<dbReference type="OrthoDB" id="9793734at2"/>
<evidence type="ECO:0000256" key="3">
    <source>
        <dbReference type="ARBA" id="ARBA00023163"/>
    </source>
</evidence>
<dbReference type="Pfam" id="PF00440">
    <property type="entry name" value="TetR_N"/>
    <property type="match status" value="1"/>
</dbReference>
<feature type="domain" description="HTH tetR-type" evidence="5">
    <location>
        <begin position="12"/>
        <end position="72"/>
    </location>
</feature>
<evidence type="ECO:0000256" key="1">
    <source>
        <dbReference type="ARBA" id="ARBA00023015"/>
    </source>
</evidence>
<dbReference type="GO" id="GO:0000976">
    <property type="term" value="F:transcription cis-regulatory region binding"/>
    <property type="evidence" value="ECO:0007669"/>
    <property type="project" value="TreeGrafter"/>
</dbReference>
<dbReference type="SUPFAM" id="SSF48498">
    <property type="entry name" value="Tetracyclin repressor-like, C-terminal domain"/>
    <property type="match status" value="1"/>
</dbReference>
<feature type="DNA-binding region" description="H-T-H motif" evidence="4">
    <location>
        <begin position="35"/>
        <end position="54"/>
    </location>
</feature>
<keyword evidence="7" id="KW-1185">Reference proteome</keyword>
<dbReference type="SUPFAM" id="SSF46689">
    <property type="entry name" value="Homeodomain-like"/>
    <property type="match status" value="1"/>
</dbReference>
<evidence type="ECO:0000313" key="7">
    <source>
        <dbReference type="Proteomes" id="UP000243205"/>
    </source>
</evidence>
<evidence type="ECO:0000259" key="5">
    <source>
        <dbReference type="PROSITE" id="PS50977"/>
    </source>
</evidence>
<dbReference type="PANTHER" id="PTHR30055:SF234">
    <property type="entry name" value="HTH-TYPE TRANSCRIPTIONAL REGULATOR BETI"/>
    <property type="match status" value="1"/>
</dbReference>
<dbReference type="Proteomes" id="UP000243205">
    <property type="component" value="Unassembled WGS sequence"/>
</dbReference>
<dbReference type="GO" id="GO:0003700">
    <property type="term" value="F:DNA-binding transcription factor activity"/>
    <property type="evidence" value="ECO:0007669"/>
    <property type="project" value="TreeGrafter"/>
</dbReference>